<feature type="compositionally biased region" description="Polar residues" evidence="8">
    <location>
        <begin position="421"/>
        <end position="431"/>
    </location>
</feature>
<feature type="compositionally biased region" description="Polar residues" evidence="8">
    <location>
        <begin position="785"/>
        <end position="802"/>
    </location>
</feature>
<dbReference type="CDD" id="cd14335">
    <property type="entry name" value="UBA_SnRK1_plant"/>
    <property type="match status" value="1"/>
</dbReference>
<accession>A0A0V0QR64</accession>
<dbReference type="OMA" id="MIGEIME"/>
<feature type="region of interest" description="Disordered" evidence="8">
    <location>
        <begin position="455"/>
        <end position="481"/>
    </location>
</feature>
<dbReference type="PANTHER" id="PTHR24345">
    <property type="entry name" value="SERINE/THREONINE-PROTEIN KINASE PLK"/>
    <property type="match status" value="1"/>
</dbReference>
<dbReference type="GO" id="GO:0005634">
    <property type="term" value="C:nucleus"/>
    <property type="evidence" value="ECO:0007669"/>
    <property type="project" value="TreeGrafter"/>
</dbReference>
<evidence type="ECO:0000256" key="5">
    <source>
        <dbReference type="ARBA" id="ARBA00022777"/>
    </source>
</evidence>
<evidence type="ECO:0000313" key="10">
    <source>
        <dbReference type="EMBL" id="KRX04700.1"/>
    </source>
</evidence>
<evidence type="ECO:0000259" key="9">
    <source>
        <dbReference type="PROSITE" id="PS50011"/>
    </source>
</evidence>
<protein>
    <submittedName>
        <fullName evidence="10">Protein kinase-like domain</fullName>
    </submittedName>
</protein>
<evidence type="ECO:0000256" key="6">
    <source>
        <dbReference type="ARBA" id="ARBA00022840"/>
    </source>
</evidence>
<evidence type="ECO:0000256" key="1">
    <source>
        <dbReference type="ARBA" id="ARBA00011245"/>
    </source>
</evidence>
<dbReference type="InterPro" id="IPR017441">
    <property type="entry name" value="Protein_kinase_ATP_BS"/>
</dbReference>
<evidence type="ECO:0000256" key="2">
    <source>
        <dbReference type="ARBA" id="ARBA00022527"/>
    </source>
</evidence>
<dbReference type="OrthoDB" id="295513at2759"/>
<feature type="region of interest" description="Disordered" evidence="8">
    <location>
        <begin position="86"/>
        <end position="118"/>
    </location>
</feature>
<dbReference type="GO" id="GO:0004674">
    <property type="term" value="F:protein serine/threonine kinase activity"/>
    <property type="evidence" value="ECO:0007669"/>
    <property type="project" value="UniProtKB-KW"/>
</dbReference>
<dbReference type="Pfam" id="PF00069">
    <property type="entry name" value="Pkinase"/>
    <property type="match status" value="1"/>
</dbReference>
<dbReference type="InterPro" id="IPR000719">
    <property type="entry name" value="Prot_kinase_dom"/>
</dbReference>
<dbReference type="InterPro" id="IPR011009">
    <property type="entry name" value="Kinase-like_dom_sf"/>
</dbReference>
<keyword evidence="6 7" id="KW-0067">ATP-binding</keyword>
<keyword evidence="3" id="KW-0808">Transferase</keyword>
<comment type="caution">
    <text evidence="10">The sequence shown here is derived from an EMBL/GenBank/DDBJ whole genome shotgun (WGS) entry which is preliminary data.</text>
</comment>
<feature type="compositionally biased region" description="Polar residues" evidence="8">
    <location>
        <begin position="546"/>
        <end position="559"/>
    </location>
</feature>
<reference evidence="10 11" key="1">
    <citation type="journal article" date="2015" name="Sci. Rep.">
        <title>Genome of the facultative scuticociliatosis pathogen Pseudocohnilembus persalinus provides insight into its virulence through horizontal gene transfer.</title>
        <authorList>
            <person name="Xiong J."/>
            <person name="Wang G."/>
            <person name="Cheng J."/>
            <person name="Tian M."/>
            <person name="Pan X."/>
            <person name="Warren A."/>
            <person name="Jiang C."/>
            <person name="Yuan D."/>
            <person name="Miao W."/>
        </authorList>
    </citation>
    <scope>NUCLEOTIDE SEQUENCE [LARGE SCALE GENOMIC DNA]</scope>
    <source>
        <strain evidence="10">36N120E</strain>
    </source>
</reference>
<feature type="region of interest" description="Disordered" evidence="8">
    <location>
        <begin position="495"/>
        <end position="522"/>
    </location>
</feature>
<sequence length="1214" mass="139231">MLQANNMGQYGSAQLNSVQVSSTYAQNQIQNNHNNIIVGKEKSQDFNNNITINNNNQSTTNLTYINSLTNNSHNLTQNSQIISNDSGIYNTSQTQNQSQIQSQNQFQSQNQNQSHQNTVKVHQYTGKQNSFTLNNQNQSQNQQYFQKSTNSQFQNEKIDHSSFNNEINKYQSSQSYFSSNMQTWDEKQAQPSHQQINLNGKNNHLNQQDSNYQSPNYTYNTNNNSGNFNQGNAVKIDLFSDNNSNNNKNAQSQQQPQKQQQQQQQQSSPFLKKQQSISNQQNGNNYNSQQTQQNSHVIQNQQGENHGQVQSQGSTLQNLAQNHERQERETSITKKLRQKNSYYDQSLHQGSKIHQEIFYKKNKSPSPIRSPSRKASRQDNNFNHLKNQQNQVKISKQKKDEIIAQSDNNIAISPKQKRNSVNHSPSKQYNYIPSSQHQFQNQNQNQNHNIQGIQNSQQQHQLNQQQSSQLQKQGNKSKSKEKLLAQAYKANIQGANSKITNKEKEKEKEKNPQIISTHNQTSSQFKANIANEKFTKKLIIDLNTNSSRNYLNPTTSSNQKKIKQDEKKKKSGQNNDQGGFSLECGNRWNSRFRESSLDNSFTRKPTYNESFRRTSKSPGGLQKLGKYLKQKQEKNQCFSVNNSLNNSVFNASMEQIGQKAKQQYQQQQLNKDIKIHNVNPADKRRLSTPNNKNYMSKSINKIKNETFQRSSINNASKVVSTRTTFSKTQYKQQGKNEFGKKQDGNNQGYDKNMLFEDFNKIDEEKEEKMINNNNNSTSEHDDSQLKSNSFMRSQSPGSAQKLNSKSYNPYNFQIDTQRFPNVSINLEEIKKDRQRLIRKILATFKVKNKAPSTSQEFYKILHVVGKGAFAKVCLGIQLLTGKFVAIKLIDKSILRSEGAKKRVLTEVLILKELNGNENIIKLLEVFENRKSIFIVTEYIEGNDLMQIMKERSGLPFSEIEVKNLLVQILAGLRFCQQNMVLHRDIKLDNILVDKQNQVKIIDFGISRVIHLGQKMSEQCGTPAFLAPEIILNKGYEGFGSDIWSLGILLYILLYGKVPFKGNNLSELHRNITNGVLPIMEMKNMGVSDAAVDLLIQILQVDTKSRISLDQIIRHPWLETHDVSHLLSNEKIITNLNSKKNQQKNGSKNNANNKNNNNKNIGSSNSLKNKQNIDIDIDIVHQIESFGYSRDYIIRCLEKKGLSHVNAIYHLIQNQ</sequence>
<feature type="compositionally biased region" description="Polar residues" evidence="8">
    <location>
        <begin position="296"/>
        <end position="321"/>
    </location>
</feature>
<feature type="compositionally biased region" description="Polar residues" evidence="8">
    <location>
        <begin position="599"/>
        <end position="609"/>
    </location>
</feature>
<dbReference type="AlphaFoldDB" id="A0A0V0QR64"/>
<dbReference type="SUPFAM" id="SSF56112">
    <property type="entry name" value="Protein kinase-like (PK-like)"/>
    <property type="match status" value="1"/>
</dbReference>
<feature type="compositionally biased region" description="Basic and acidic residues" evidence="8">
    <location>
        <begin position="500"/>
        <end position="511"/>
    </location>
</feature>
<feature type="compositionally biased region" description="Basic and acidic residues" evidence="8">
    <location>
        <begin position="322"/>
        <end position="332"/>
    </location>
</feature>
<dbReference type="PROSITE" id="PS50011">
    <property type="entry name" value="PROTEIN_KINASE_DOM"/>
    <property type="match status" value="1"/>
</dbReference>
<evidence type="ECO:0000256" key="4">
    <source>
        <dbReference type="ARBA" id="ARBA00022741"/>
    </source>
</evidence>
<gene>
    <name evidence="10" type="ORF">PPERSA_09492</name>
</gene>
<name>A0A0V0QR64_PSEPJ</name>
<dbReference type="InParanoid" id="A0A0V0QR64"/>
<feature type="region of interest" description="Disordered" evidence="8">
    <location>
        <begin position="770"/>
        <end position="802"/>
    </location>
</feature>
<dbReference type="InterPro" id="IPR008271">
    <property type="entry name" value="Ser/Thr_kinase_AS"/>
</dbReference>
<feature type="compositionally biased region" description="Low complexity" evidence="8">
    <location>
        <begin position="210"/>
        <end position="295"/>
    </location>
</feature>
<feature type="compositionally biased region" description="Polar residues" evidence="8">
    <location>
        <begin position="187"/>
        <end position="209"/>
    </location>
</feature>
<dbReference type="PROSITE" id="PS00107">
    <property type="entry name" value="PROTEIN_KINASE_ATP"/>
    <property type="match status" value="1"/>
</dbReference>
<feature type="region of interest" description="Disordered" evidence="8">
    <location>
        <begin position="726"/>
        <end position="752"/>
    </location>
</feature>
<feature type="region of interest" description="Disordered" evidence="8">
    <location>
        <begin position="187"/>
        <end position="431"/>
    </location>
</feature>
<keyword evidence="11" id="KW-1185">Reference proteome</keyword>
<dbReference type="FunFam" id="1.10.510.10:FF:000571">
    <property type="entry name" value="Maternal embryonic leucine zipper kinase"/>
    <property type="match status" value="1"/>
</dbReference>
<organism evidence="10 11">
    <name type="scientific">Pseudocohnilembus persalinus</name>
    <name type="common">Ciliate</name>
    <dbReference type="NCBI Taxonomy" id="266149"/>
    <lineage>
        <taxon>Eukaryota</taxon>
        <taxon>Sar</taxon>
        <taxon>Alveolata</taxon>
        <taxon>Ciliophora</taxon>
        <taxon>Intramacronucleata</taxon>
        <taxon>Oligohymenophorea</taxon>
        <taxon>Scuticociliatia</taxon>
        <taxon>Philasterida</taxon>
        <taxon>Pseudocohnilembidae</taxon>
        <taxon>Pseudocohnilembus</taxon>
    </lineage>
</organism>
<evidence type="ECO:0000256" key="3">
    <source>
        <dbReference type="ARBA" id="ARBA00022679"/>
    </source>
</evidence>
<keyword evidence="5 10" id="KW-0418">Kinase</keyword>
<feature type="region of interest" description="Disordered" evidence="8">
    <location>
        <begin position="546"/>
        <end position="585"/>
    </location>
</feature>
<dbReference type="GO" id="GO:0005524">
    <property type="term" value="F:ATP binding"/>
    <property type="evidence" value="ECO:0007669"/>
    <property type="project" value="UniProtKB-UniRule"/>
</dbReference>
<proteinExistence type="predicted"/>
<dbReference type="Proteomes" id="UP000054937">
    <property type="component" value="Unassembled WGS sequence"/>
</dbReference>
<dbReference type="PROSITE" id="PS00108">
    <property type="entry name" value="PROTEIN_KINASE_ST"/>
    <property type="match status" value="1"/>
</dbReference>
<feature type="compositionally biased region" description="Polar residues" evidence="8">
    <location>
        <begin position="339"/>
        <end position="349"/>
    </location>
</feature>
<feature type="binding site" evidence="7">
    <location>
        <position position="887"/>
    </location>
    <ligand>
        <name>ATP</name>
        <dbReference type="ChEBI" id="CHEBI:30616"/>
    </ligand>
</feature>
<evidence type="ECO:0000256" key="7">
    <source>
        <dbReference type="PROSITE-ProRule" id="PRU10141"/>
    </source>
</evidence>
<keyword evidence="2" id="KW-0723">Serine/threonine-protein kinase</keyword>
<feature type="compositionally biased region" description="Low complexity" evidence="8">
    <location>
        <begin position="90"/>
        <end position="118"/>
    </location>
</feature>
<feature type="domain" description="Protein kinase" evidence="9">
    <location>
        <begin position="858"/>
        <end position="1117"/>
    </location>
</feature>
<feature type="compositionally biased region" description="Polar residues" evidence="8">
    <location>
        <begin position="513"/>
        <end position="522"/>
    </location>
</feature>
<dbReference type="PANTHER" id="PTHR24345:SF0">
    <property type="entry name" value="CELL CYCLE SERINE_THREONINE-PROTEIN KINASE CDC5_MSD2"/>
    <property type="match status" value="1"/>
</dbReference>
<keyword evidence="4 7" id="KW-0547">Nucleotide-binding</keyword>
<evidence type="ECO:0000256" key="8">
    <source>
        <dbReference type="SAM" id="MobiDB-lite"/>
    </source>
</evidence>
<feature type="compositionally biased region" description="Low complexity" evidence="8">
    <location>
        <begin position="455"/>
        <end position="476"/>
    </location>
</feature>
<feature type="region of interest" description="Disordered" evidence="8">
    <location>
        <begin position="1137"/>
        <end position="1166"/>
    </location>
</feature>
<feature type="compositionally biased region" description="Polar residues" evidence="8">
    <location>
        <begin position="378"/>
        <end position="394"/>
    </location>
</feature>
<dbReference type="Gene3D" id="1.10.510.10">
    <property type="entry name" value="Transferase(Phosphotransferase) domain 1"/>
    <property type="match status" value="1"/>
</dbReference>
<feature type="compositionally biased region" description="Polar residues" evidence="8">
    <location>
        <begin position="726"/>
        <end position="735"/>
    </location>
</feature>
<evidence type="ECO:0000313" key="11">
    <source>
        <dbReference type="Proteomes" id="UP000054937"/>
    </source>
</evidence>
<feature type="region of interest" description="Disordered" evidence="8">
    <location>
        <begin position="599"/>
        <end position="621"/>
    </location>
</feature>
<dbReference type="EMBL" id="LDAU01000113">
    <property type="protein sequence ID" value="KRX04700.1"/>
    <property type="molecule type" value="Genomic_DNA"/>
</dbReference>
<comment type="subunit">
    <text evidence="1">Monomer.</text>
</comment>
<dbReference type="SMART" id="SM00220">
    <property type="entry name" value="S_TKc"/>
    <property type="match status" value="1"/>
</dbReference>